<reference evidence="1 2" key="1">
    <citation type="journal article" date="2019" name="Sci. Rep.">
        <title>Orb-weaving spider Araneus ventricosus genome elucidates the spidroin gene catalogue.</title>
        <authorList>
            <person name="Kono N."/>
            <person name="Nakamura H."/>
            <person name="Ohtoshi R."/>
            <person name="Moran D.A.P."/>
            <person name="Shinohara A."/>
            <person name="Yoshida Y."/>
            <person name="Fujiwara M."/>
            <person name="Mori M."/>
            <person name="Tomita M."/>
            <person name="Arakawa K."/>
        </authorList>
    </citation>
    <scope>NUCLEOTIDE SEQUENCE [LARGE SCALE GENOMIC DNA]</scope>
</reference>
<keyword evidence="2" id="KW-1185">Reference proteome</keyword>
<sequence>MSLNGRQTYKYIPLVGLKRKTEIPQVVHFLTNHGRFQHYFFRFGLSTTQNCSCGEIGYADHYILHCPLNSDLRGKLVFDVDNPPSILETKSNQLIIKQIVERVDSSIRRI</sequence>
<evidence type="ECO:0000313" key="2">
    <source>
        <dbReference type="Proteomes" id="UP000499080"/>
    </source>
</evidence>
<evidence type="ECO:0008006" key="3">
    <source>
        <dbReference type="Google" id="ProtNLM"/>
    </source>
</evidence>
<gene>
    <name evidence="1" type="ORF">AVEN_219805_1</name>
</gene>
<organism evidence="1 2">
    <name type="scientific">Araneus ventricosus</name>
    <name type="common">Orbweaver spider</name>
    <name type="synonym">Epeira ventricosa</name>
    <dbReference type="NCBI Taxonomy" id="182803"/>
    <lineage>
        <taxon>Eukaryota</taxon>
        <taxon>Metazoa</taxon>
        <taxon>Ecdysozoa</taxon>
        <taxon>Arthropoda</taxon>
        <taxon>Chelicerata</taxon>
        <taxon>Arachnida</taxon>
        <taxon>Araneae</taxon>
        <taxon>Araneomorphae</taxon>
        <taxon>Entelegynae</taxon>
        <taxon>Araneoidea</taxon>
        <taxon>Araneidae</taxon>
        <taxon>Araneus</taxon>
    </lineage>
</organism>
<comment type="caution">
    <text evidence="1">The sequence shown here is derived from an EMBL/GenBank/DDBJ whole genome shotgun (WGS) entry which is preliminary data.</text>
</comment>
<evidence type="ECO:0000313" key="1">
    <source>
        <dbReference type="EMBL" id="GBO45529.1"/>
    </source>
</evidence>
<dbReference type="EMBL" id="BGPR01072671">
    <property type="protein sequence ID" value="GBO45529.1"/>
    <property type="molecule type" value="Genomic_DNA"/>
</dbReference>
<protein>
    <recommendedName>
        <fullName evidence="3">Reverse transcriptase zinc-binding domain-containing protein</fullName>
    </recommendedName>
</protein>
<dbReference type="Proteomes" id="UP000499080">
    <property type="component" value="Unassembled WGS sequence"/>
</dbReference>
<dbReference type="OrthoDB" id="6515318at2759"/>
<dbReference type="AlphaFoldDB" id="A0A4Y2X8M7"/>
<name>A0A4Y2X8M7_ARAVE</name>
<proteinExistence type="predicted"/>
<accession>A0A4Y2X8M7</accession>